<dbReference type="Pfam" id="PF00462">
    <property type="entry name" value="Glutaredoxin"/>
    <property type="match status" value="1"/>
</dbReference>
<evidence type="ECO:0000259" key="2">
    <source>
        <dbReference type="Pfam" id="PF00462"/>
    </source>
</evidence>
<keyword evidence="6" id="KW-1185">Reference proteome</keyword>
<evidence type="ECO:0000313" key="3">
    <source>
        <dbReference type="EMBL" id="OWM68731.1"/>
    </source>
</evidence>
<proteinExistence type="predicted"/>
<dbReference type="InterPro" id="IPR002109">
    <property type="entry name" value="Glutaredoxin"/>
</dbReference>
<reference evidence="3" key="2">
    <citation type="submission" date="2017-06" db="EMBL/GenBank/DDBJ databases">
        <title>The pomegranate genome and the genomics of punicalagin biosynthesis.</title>
        <authorList>
            <person name="Xu C."/>
        </authorList>
    </citation>
    <scope>NUCLEOTIDE SEQUENCE [LARGE SCALE GENOMIC DNA]</scope>
    <source>
        <tissue evidence="3">Fresh leaf</tissue>
    </source>
</reference>
<comment type="caution">
    <text evidence="3">The sequence shown here is derived from an EMBL/GenBank/DDBJ whole genome shotgun (WGS) entry which is preliminary data.</text>
</comment>
<dbReference type="AlphaFoldDB" id="A0A218W948"/>
<feature type="compositionally biased region" description="Pro residues" evidence="1">
    <location>
        <begin position="80"/>
        <end position="89"/>
    </location>
</feature>
<dbReference type="EMBL" id="PGOL01002180">
    <property type="protein sequence ID" value="PKI49889.1"/>
    <property type="molecule type" value="Genomic_DNA"/>
</dbReference>
<accession>A0A218W948</accession>
<feature type="region of interest" description="Disordered" evidence="1">
    <location>
        <begin position="71"/>
        <end position="111"/>
    </location>
</feature>
<dbReference type="PROSITE" id="PS51354">
    <property type="entry name" value="GLUTAREDOXIN_2"/>
    <property type="match status" value="1"/>
</dbReference>
<feature type="compositionally biased region" description="Pro residues" evidence="1">
    <location>
        <begin position="41"/>
        <end position="51"/>
    </location>
</feature>
<reference evidence="5" key="1">
    <citation type="journal article" date="2017" name="Plant J.">
        <title>The pomegranate (Punica granatum L.) genome and the genomics of punicalagin biosynthesis.</title>
        <authorList>
            <person name="Qin G."/>
            <person name="Xu C."/>
            <person name="Ming R."/>
            <person name="Tang H."/>
            <person name="Guyot R."/>
            <person name="Kramer E.M."/>
            <person name="Hu Y."/>
            <person name="Yi X."/>
            <person name="Qi Y."/>
            <person name="Xu X."/>
            <person name="Gao Z."/>
            <person name="Pan H."/>
            <person name="Jian J."/>
            <person name="Tian Y."/>
            <person name="Yue Z."/>
            <person name="Xu Y."/>
        </authorList>
    </citation>
    <scope>NUCLEOTIDE SEQUENCE [LARGE SCALE GENOMIC DNA]</scope>
    <source>
        <strain evidence="5">cv. Dabenzi</strain>
    </source>
</reference>
<reference evidence="4 6" key="3">
    <citation type="submission" date="2017-11" db="EMBL/GenBank/DDBJ databases">
        <title>De-novo sequencing of pomegranate (Punica granatum L.) genome.</title>
        <authorList>
            <person name="Akparov Z."/>
            <person name="Amiraslanov A."/>
            <person name="Hajiyeva S."/>
            <person name="Abbasov M."/>
            <person name="Kaur K."/>
            <person name="Hamwieh A."/>
            <person name="Solovyev V."/>
            <person name="Salamov A."/>
            <person name="Braich B."/>
            <person name="Kosarev P."/>
            <person name="Mahmoud A."/>
            <person name="Hajiyev E."/>
            <person name="Babayeva S."/>
            <person name="Izzatullayeva V."/>
            <person name="Mammadov A."/>
            <person name="Mammadov A."/>
            <person name="Sharifova S."/>
            <person name="Ojaghi J."/>
            <person name="Eynullazada K."/>
            <person name="Bayramov B."/>
            <person name="Abdulazimova A."/>
            <person name="Shahmuradov I."/>
        </authorList>
    </citation>
    <scope>NUCLEOTIDE SEQUENCE [LARGE SCALE GENOMIC DNA]</scope>
    <source>
        <strain evidence="4">AG2017</strain>
        <strain evidence="6">cv. AG2017</strain>
        <tissue evidence="4">Leaf</tissue>
    </source>
</reference>
<sequence>MWRPWAKSTVKVVHAPSHRFSCSSFKDIQHLCSPSSSSSDDPPPPTFPSPSPSHKKLSILRRPLSFASPTLLLSDSDSAPPNPNSLPRPEPPDHLLTAPATPPSSSRLPPGAGNGIVVYYTSLRVVRPTFEACRAVQSILRGFRVRIDERDLSMDPGFLGELQRLLEAGAAGEGSRPTLPRVFIGGRYIGGAEEIRQLHEMGELKKLVEGLPAAEAGVCEVCGGNRFVLCTECNGSHKLYTEKSGFKSCTACNENGLLRCSSCCPSSSSSSSSSPSTSPPLLT</sequence>
<evidence type="ECO:0000313" key="6">
    <source>
        <dbReference type="Proteomes" id="UP000233551"/>
    </source>
</evidence>
<organism evidence="3 5">
    <name type="scientific">Punica granatum</name>
    <name type="common">Pomegranate</name>
    <dbReference type="NCBI Taxonomy" id="22663"/>
    <lineage>
        <taxon>Eukaryota</taxon>
        <taxon>Viridiplantae</taxon>
        <taxon>Streptophyta</taxon>
        <taxon>Embryophyta</taxon>
        <taxon>Tracheophyta</taxon>
        <taxon>Spermatophyta</taxon>
        <taxon>Magnoliopsida</taxon>
        <taxon>eudicotyledons</taxon>
        <taxon>Gunneridae</taxon>
        <taxon>Pentapetalae</taxon>
        <taxon>rosids</taxon>
        <taxon>malvids</taxon>
        <taxon>Myrtales</taxon>
        <taxon>Lythraceae</taxon>
        <taxon>Punica</taxon>
    </lineage>
</organism>
<evidence type="ECO:0000313" key="4">
    <source>
        <dbReference type="EMBL" id="PKI49889.1"/>
    </source>
</evidence>
<evidence type="ECO:0000256" key="1">
    <source>
        <dbReference type="SAM" id="MobiDB-lite"/>
    </source>
</evidence>
<name>A0A218W948_PUNGR</name>
<dbReference type="OrthoDB" id="423313at2759"/>
<dbReference type="SUPFAM" id="SSF52833">
    <property type="entry name" value="Thioredoxin-like"/>
    <property type="match status" value="1"/>
</dbReference>
<evidence type="ECO:0000313" key="5">
    <source>
        <dbReference type="Proteomes" id="UP000197138"/>
    </source>
</evidence>
<dbReference type="GeneID" id="116210659"/>
<feature type="domain" description="Glutaredoxin" evidence="2">
    <location>
        <begin position="117"/>
        <end position="189"/>
    </location>
</feature>
<feature type="region of interest" description="Disordered" evidence="1">
    <location>
        <begin position="31"/>
        <end position="56"/>
    </location>
</feature>
<dbReference type="Proteomes" id="UP000233551">
    <property type="component" value="Unassembled WGS sequence"/>
</dbReference>
<dbReference type="Gene3D" id="3.40.30.10">
    <property type="entry name" value="Glutaredoxin"/>
    <property type="match status" value="1"/>
</dbReference>
<dbReference type="InterPro" id="IPR036249">
    <property type="entry name" value="Thioredoxin-like_sf"/>
</dbReference>
<dbReference type="EMBL" id="MTKT01004939">
    <property type="protein sequence ID" value="OWM68731.1"/>
    <property type="molecule type" value="Genomic_DNA"/>
</dbReference>
<dbReference type="STRING" id="22663.A0A218W948"/>
<protein>
    <recommendedName>
        <fullName evidence="2">Glutaredoxin domain-containing protein</fullName>
    </recommendedName>
</protein>
<dbReference type="PANTHER" id="PTHR45669:SF26">
    <property type="entry name" value="GLUTAREDOXIN DOMAIN-CONTAINING PROTEIN"/>
    <property type="match status" value="1"/>
</dbReference>
<gene>
    <name evidence="3" type="ORF">CDL15_Pgr024918</name>
    <name evidence="4" type="ORF">CRG98_029727</name>
</gene>
<dbReference type="Pfam" id="PF23733">
    <property type="entry name" value="GRXCR1-2_C"/>
    <property type="match status" value="1"/>
</dbReference>
<dbReference type="CDD" id="cd03031">
    <property type="entry name" value="GRX_GRX_like"/>
    <property type="match status" value="1"/>
</dbReference>
<dbReference type="Proteomes" id="UP000197138">
    <property type="component" value="Unassembled WGS sequence"/>
</dbReference>
<dbReference type="PANTHER" id="PTHR45669">
    <property type="entry name" value="GLUTAREDOXIN DOMAIN-CONTAINING CYSTEINE-RICH PROTEIN CG12206-RELATED"/>
    <property type="match status" value="1"/>
</dbReference>